<keyword evidence="2" id="KW-1185">Reference proteome</keyword>
<accession>A0ABV0PEN1</accession>
<name>A0ABV0PEN1_9TELE</name>
<protein>
    <submittedName>
        <fullName evidence="1">Uncharacterized protein</fullName>
    </submittedName>
</protein>
<evidence type="ECO:0000313" key="2">
    <source>
        <dbReference type="Proteomes" id="UP001476798"/>
    </source>
</evidence>
<dbReference type="EMBL" id="JAHRIO010071289">
    <property type="protein sequence ID" value="MEQ2181936.1"/>
    <property type="molecule type" value="Genomic_DNA"/>
</dbReference>
<proteinExistence type="predicted"/>
<sequence length="94" mass="10798">MKNLRQFDSTPFINSLTPTFLLLAEERSIIDRAKISCHKAFPITCIFASYKTINTQPQQLCDQYLINRLVCSINTRVHCCTVLCLQVSMQQLSK</sequence>
<organism evidence="1 2">
    <name type="scientific">Goodea atripinnis</name>
    <dbReference type="NCBI Taxonomy" id="208336"/>
    <lineage>
        <taxon>Eukaryota</taxon>
        <taxon>Metazoa</taxon>
        <taxon>Chordata</taxon>
        <taxon>Craniata</taxon>
        <taxon>Vertebrata</taxon>
        <taxon>Euteleostomi</taxon>
        <taxon>Actinopterygii</taxon>
        <taxon>Neopterygii</taxon>
        <taxon>Teleostei</taxon>
        <taxon>Neoteleostei</taxon>
        <taxon>Acanthomorphata</taxon>
        <taxon>Ovalentaria</taxon>
        <taxon>Atherinomorphae</taxon>
        <taxon>Cyprinodontiformes</taxon>
        <taxon>Goodeidae</taxon>
        <taxon>Goodea</taxon>
    </lineage>
</organism>
<comment type="caution">
    <text evidence="1">The sequence shown here is derived from an EMBL/GenBank/DDBJ whole genome shotgun (WGS) entry which is preliminary data.</text>
</comment>
<evidence type="ECO:0000313" key="1">
    <source>
        <dbReference type="EMBL" id="MEQ2181936.1"/>
    </source>
</evidence>
<reference evidence="1 2" key="1">
    <citation type="submission" date="2021-06" db="EMBL/GenBank/DDBJ databases">
        <authorList>
            <person name="Palmer J.M."/>
        </authorList>
    </citation>
    <scope>NUCLEOTIDE SEQUENCE [LARGE SCALE GENOMIC DNA]</scope>
    <source>
        <strain evidence="1 2">GA_2019</strain>
        <tissue evidence="1">Muscle</tissue>
    </source>
</reference>
<gene>
    <name evidence="1" type="ORF">GOODEAATRI_016823</name>
</gene>
<dbReference type="Proteomes" id="UP001476798">
    <property type="component" value="Unassembled WGS sequence"/>
</dbReference>